<proteinExistence type="predicted"/>
<keyword evidence="3" id="KW-0804">Transcription</keyword>
<protein>
    <submittedName>
        <fullName evidence="6">Transcriptional regulator, IclR-family</fullName>
    </submittedName>
</protein>
<dbReference type="Gene3D" id="3.30.450.40">
    <property type="match status" value="1"/>
</dbReference>
<dbReference type="InterPro" id="IPR050707">
    <property type="entry name" value="HTH_MetabolicPath_Reg"/>
</dbReference>
<keyword evidence="7" id="KW-1185">Reference proteome</keyword>
<dbReference type="GO" id="GO:0045892">
    <property type="term" value="P:negative regulation of DNA-templated transcription"/>
    <property type="evidence" value="ECO:0007669"/>
    <property type="project" value="TreeGrafter"/>
</dbReference>
<dbReference type="InterPro" id="IPR036390">
    <property type="entry name" value="WH_DNA-bd_sf"/>
</dbReference>
<dbReference type="PANTHER" id="PTHR30136:SF24">
    <property type="entry name" value="HTH-TYPE TRANSCRIPTIONAL REPRESSOR ALLR"/>
    <property type="match status" value="1"/>
</dbReference>
<reference evidence="6 7" key="1">
    <citation type="journal article" date="2006" name="Nat. Biotechnol.">
        <title>Genome sequence of the bioplastic-producing 'Knallgas' bacterium Ralstonia eutropha H16.</title>
        <authorList>
            <person name="Pohlmann A."/>
            <person name="Fricke W.F."/>
            <person name="Reinecke F."/>
            <person name="Kusian B."/>
            <person name="Liesegang H."/>
            <person name="Cramm R."/>
            <person name="Eitinger T."/>
            <person name="Ewering C."/>
            <person name="Potter M."/>
            <person name="Schwartz E."/>
            <person name="Strittmatter A."/>
            <person name="Voss I."/>
            <person name="Gottschalk G."/>
            <person name="Steinbuechel A."/>
            <person name="Friedrich B."/>
            <person name="Bowien B."/>
        </authorList>
    </citation>
    <scope>NUCLEOTIDE SEQUENCE [LARGE SCALE GENOMIC DNA]</scope>
    <source>
        <strain evidence="7">ATCC 17699 / DSM 428 / KCTC 22496 / NCIMB 10442 / H16 / Stanier 337</strain>
    </source>
</reference>
<dbReference type="Pfam" id="PF09339">
    <property type="entry name" value="HTH_IclR"/>
    <property type="match status" value="1"/>
</dbReference>
<dbReference type="SUPFAM" id="SSF46785">
    <property type="entry name" value="Winged helix' DNA-binding domain"/>
    <property type="match status" value="1"/>
</dbReference>
<evidence type="ECO:0000259" key="5">
    <source>
        <dbReference type="PROSITE" id="PS51078"/>
    </source>
</evidence>
<dbReference type="STRING" id="381666.H16_B0140"/>
<dbReference type="Gene3D" id="1.10.10.10">
    <property type="entry name" value="Winged helix-like DNA-binding domain superfamily/Winged helix DNA-binding domain"/>
    <property type="match status" value="1"/>
</dbReference>
<dbReference type="InterPro" id="IPR014757">
    <property type="entry name" value="Tscrpt_reg_IclR_C"/>
</dbReference>
<dbReference type="PANTHER" id="PTHR30136">
    <property type="entry name" value="HELIX-TURN-HELIX TRANSCRIPTIONAL REGULATOR, ICLR FAMILY"/>
    <property type="match status" value="1"/>
</dbReference>
<dbReference type="PROSITE" id="PS51077">
    <property type="entry name" value="HTH_ICLR"/>
    <property type="match status" value="1"/>
</dbReference>
<evidence type="ECO:0000259" key="4">
    <source>
        <dbReference type="PROSITE" id="PS51077"/>
    </source>
</evidence>
<dbReference type="PROSITE" id="PS51078">
    <property type="entry name" value="ICLR_ED"/>
    <property type="match status" value="1"/>
</dbReference>
<dbReference type="InterPro" id="IPR005471">
    <property type="entry name" value="Tscrpt_reg_IclR_N"/>
</dbReference>
<accession>Q0K4X8</accession>
<dbReference type="SUPFAM" id="SSF55781">
    <property type="entry name" value="GAF domain-like"/>
    <property type="match status" value="1"/>
</dbReference>
<keyword evidence="1" id="KW-0805">Transcription regulation</keyword>
<keyword evidence="2" id="KW-0238">DNA-binding</keyword>
<dbReference type="GO" id="GO:0003677">
    <property type="term" value="F:DNA binding"/>
    <property type="evidence" value="ECO:0007669"/>
    <property type="project" value="UniProtKB-KW"/>
</dbReference>
<feature type="domain" description="HTH iclR-type" evidence="4">
    <location>
        <begin position="21"/>
        <end position="83"/>
    </location>
</feature>
<organism evidence="6 7">
    <name type="scientific">Cupriavidus necator (strain ATCC 17699 / DSM 428 / KCTC 22496 / NCIMB 10442 / H16 / Stanier 337)</name>
    <name type="common">Ralstonia eutropha</name>
    <dbReference type="NCBI Taxonomy" id="381666"/>
    <lineage>
        <taxon>Bacteria</taxon>
        <taxon>Pseudomonadati</taxon>
        <taxon>Pseudomonadota</taxon>
        <taxon>Betaproteobacteria</taxon>
        <taxon>Burkholderiales</taxon>
        <taxon>Burkholderiaceae</taxon>
        <taxon>Cupriavidus</taxon>
    </lineage>
</organism>
<dbReference type="HOGENOM" id="CLU_062618_4_3_4"/>
<name>Q0K4X8_CUPNH</name>
<dbReference type="SMART" id="SM00346">
    <property type="entry name" value="HTH_ICLR"/>
    <property type="match status" value="1"/>
</dbReference>
<sequence>MSRAALARTMQPDAKEQAMTLKTLDGALALLTHFTVRQPTWGVRELAKHSGVHYAVVHRVLATFAANGFLVQDAATGKYSLGLRLFELGQVVRKSFSPDEIVRPVLEKLAAQSGETVFLSWLDGHEGLCVGLVQSQHQLRFSIELGERFPLYAGAHAKAMLAFQDDAFRDEVYRQGLARIAPHTTLDRERIEQQLAEVRERGWAHTREEAAASVAGLALPLWSRDRSAVVGSVAIAGPQQRLDQAAVPRLLEALRDASGRLEDVIGFVR</sequence>
<evidence type="ECO:0000256" key="2">
    <source>
        <dbReference type="ARBA" id="ARBA00023125"/>
    </source>
</evidence>
<dbReference type="EMBL" id="AM260480">
    <property type="protein sequence ID" value="CAJ94946.1"/>
    <property type="molecule type" value="Genomic_DNA"/>
</dbReference>
<dbReference type="InterPro" id="IPR036388">
    <property type="entry name" value="WH-like_DNA-bd_sf"/>
</dbReference>
<dbReference type="KEGG" id="reh:H16_B0140"/>
<dbReference type="InterPro" id="IPR029016">
    <property type="entry name" value="GAF-like_dom_sf"/>
</dbReference>
<evidence type="ECO:0000313" key="6">
    <source>
        <dbReference type="EMBL" id="CAJ94946.1"/>
    </source>
</evidence>
<dbReference type="GO" id="GO:0003700">
    <property type="term" value="F:DNA-binding transcription factor activity"/>
    <property type="evidence" value="ECO:0007669"/>
    <property type="project" value="TreeGrafter"/>
</dbReference>
<evidence type="ECO:0000256" key="3">
    <source>
        <dbReference type="ARBA" id="ARBA00023163"/>
    </source>
</evidence>
<dbReference type="AlphaFoldDB" id="Q0K4X8"/>
<evidence type="ECO:0000313" key="7">
    <source>
        <dbReference type="Proteomes" id="UP000008210"/>
    </source>
</evidence>
<dbReference type="Pfam" id="PF01614">
    <property type="entry name" value="IclR_C"/>
    <property type="match status" value="1"/>
</dbReference>
<gene>
    <name evidence="6" type="ordered locus">H16_B0140</name>
</gene>
<dbReference type="eggNOG" id="COG1414">
    <property type="taxonomic scope" value="Bacteria"/>
</dbReference>
<feature type="domain" description="IclR-ED" evidence="5">
    <location>
        <begin position="84"/>
        <end position="267"/>
    </location>
</feature>
<dbReference type="Proteomes" id="UP000008210">
    <property type="component" value="Chromosome 2"/>
</dbReference>
<evidence type="ECO:0000256" key="1">
    <source>
        <dbReference type="ARBA" id="ARBA00023015"/>
    </source>
</evidence>